<dbReference type="EMBL" id="BQXS01012371">
    <property type="protein sequence ID" value="GKT22104.1"/>
    <property type="molecule type" value="Genomic_DNA"/>
</dbReference>
<evidence type="ECO:0000313" key="3">
    <source>
        <dbReference type="Proteomes" id="UP001057375"/>
    </source>
</evidence>
<reference evidence="2" key="1">
    <citation type="submission" date="2022-03" db="EMBL/GenBank/DDBJ databases">
        <title>Draft genome sequence of Aduncisulcus paluster, a free-living microaerophilic Fornicata.</title>
        <authorList>
            <person name="Yuyama I."/>
            <person name="Kume K."/>
            <person name="Tamura T."/>
            <person name="Inagaki Y."/>
            <person name="Hashimoto T."/>
        </authorList>
    </citation>
    <scope>NUCLEOTIDE SEQUENCE</scope>
    <source>
        <strain evidence="2">NY0171</strain>
    </source>
</reference>
<evidence type="ECO:0000313" key="2">
    <source>
        <dbReference type="EMBL" id="GKT22104.1"/>
    </source>
</evidence>
<feature type="region of interest" description="Disordered" evidence="1">
    <location>
        <begin position="165"/>
        <end position="206"/>
    </location>
</feature>
<dbReference type="Proteomes" id="UP001057375">
    <property type="component" value="Unassembled WGS sequence"/>
</dbReference>
<keyword evidence="3" id="KW-1185">Reference proteome</keyword>
<protein>
    <submittedName>
        <fullName evidence="2">Uncharacterized protein</fullName>
    </submittedName>
</protein>
<evidence type="ECO:0000256" key="1">
    <source>
        <dbReference type="SAM" id="MobiDB-lite"/>
    </source>
</evidence>
<gene>
    <name evidence="2" type="ORF">ADUPG1_012052</name>
</gene>
<organism evidence="2 3">
    <name type="scientific">Aduncisulcus paluster</name>
    <dbReference type="NCBI Taxonomy" id="2918883"/>
    <lineage>
        <taxon>Eukaryota</taxon>
        <taxon>Metamonada</taxon>
        <taxon>Carpediemonas-like organisms</taxon>
        <taxon>Aduncisulcus</taxon>
    </lineage>
</organism>
<sequence>MEDRTTSQQTIIDKAHFVAKSVDSKSGWIKISNIEPHSVKILFASFPGQNQEIFMSESDESNVLLIQTPSTNYSIAFLEDEFPLALASLKQFVTLLKFDDEKDESQSEKGMTVQETHKRIVAVAQSMSEGVMDIQKIATAERDAISSHQPFDDEEEDSLPQLKYITKKESGSEVQKHLEKSKLTQEKDEEFSDEIEKISPKDKEVEETQNQVPEIIFCQDIVTSISRENLKSLITRIMAEEGFEQLVSDVQKVIKSYRKK</sequence>
<feature type="compositionally biased region" description="Basic and acidic residues" evidence="1">
    <location>
        <begin position="166"/>
        <end position="186"/>
    </location>
</feature>
<accession>A0ABQ5JY30</accession>
<comment type="caution">
    <text evidence="2">The sequence shown here is derived from an EMBL/GenBank/DDBJ whole genome shotgun (WGS) entry which is preliminary data.</text>
</comment>
<feature type="compositionally biased region" description="Basic and acidic residues" evidence="1">
    <location>
        <begin position="194"/>
        <end position="206"/>
    </location>
</feature>
<proteinExistence type="predicted"/>
<name>A0ABQ5JY30_9EUKA</name>